<evidence type="ECO:0000313" key="3">
    <source>
        <dbReference type="EMBL" id="KAK7834676.1"/>
    </source>
</evidence>
<dbReference type="EMBL" id="PKMF04000384">
    <property type="protein sequence ID" value="KAK7834676.1"/>
    <property type="molecule type" value="Genomic_DNA"/>
</dbReference>
<reference evidence="3 4" key="1">
    <citation type="journal article" date="2018" name="Sci. Data">
        <title>The draft genome sequence of cork oak.</title>
        <authorList>
            <person name="Ramos A.M."/>
            <person name="Usie A."/>
            <person name="Barbosa P."/>
            <person name="Barros P.M."/>
            <person name="Capote T."/>
            <person name="Chaves I."/>
            <person name="Simoes F."/>
            <person name="Abreu I."/>
            <person name="Carrasquinho I."/>
            <person name="Faro C."/>
            <person name="Guimaraes J.B."/>
            <person name="Mendonca D."/>
            <person name="Nobrega F."/>
            <person name="Rodrigues L."/>
            <person name="Saibo N.J.M."/>
            <person name="Varela M.C."/>
            <person name="Egas C."/>
            <person name="Matos J."/>
            <person name="Miguel C.M."/>
            <person name="Oliveira M.M."/>
            <person name="Ricardo C.P."/>
            <person name="Goncalves S."/>
        </authorList>
    </citation>
    <scope>NUCLEOTIDE SEQUENCE [LARGE SCALE GENOMIC DNA]</scope>
    <source>
        <strain evidence="4">cv. HL8</strain>
    </source>
</reference>
<gene>
    <name evidence="3" type="ORF">CFP56_024548</name>
</gene>
<evidence type="ECO:0000256" key="1">
    <source>
        <dbReference type="SAM" id="MobiDB-lite"/>
    </source>
</evidence>
<keyword evidence="4" id="KW-1185">Reference proteome</keyword>
<dbReference type="AlphaFoldDB" id="A0AAW0K7W7"/>
<sequence>MEELIGKWARLSLNTRECQTIPLAPGVENNSKILVAKLFNKQRVNMEALLRTLKSMWRSIKDFEVRNLTSNTVLILFFDEADAMKIISQGLVNAKAIGSSLGRVEQVDASPNGECRGRYIQIRAQNPPKNPPSSSPIENSMISAPHPENAPTNKDISPNPNLFCTHLTEIDQALNSFQNLNKPTPPTQLANTSVTNIPKSPSTCPPKSTTTEKETNIVLMTHQLDTLSTITNHVTSLVHTKSNNSITSTSLNPVGPKTGSWCKLGLPRQIMDTNGPI</sequence>
<feature type="domain" description="DUF4283" evidence="2">
    <location>
        <begin position="28"/>
        <end position="91"/>
    </location>
</feature>
<name>A0AAW0K7W7_QUESU</name>
<proteinExistence type="predicted"/>
<dbReference type="Proteomes" id="UP000237347">
    <property type="component" value="Unassembled WGS sequence"/>
</dbReference>
<dbReference type="Pfam" id="PF14111">
    <property type="entry name" value="DUF4283"/>
    <property type="match status" value="1"/>
</dbReference>
<dbReference type="InterPro" id="IPR025558">
    <property type="entry name" value="DUF4283"/>
</dbReference>
<evidence type="ECO:0000259" key="2">
    <source>
        <dbReference type="Pfam" id="PF14111"/>
    </source>
</evidence>
<comment type="caution">
    <text evidence="3">The sequence shown here is derived from an EMBL/GenBank/DDBJ whole genome shotgun (WGS) entry which is preliminary data.</text>
</comment>
<accession>A0AAW0K7W7</accession>
<feature type="region of interest" description="Disordered" evidence="1">
    <location>
        <begin position="123"/>
        <end position="156"/>
    </location>
</feature>
<organism evidence="3 4">
    <name type="scientific">Quercus suber</name>
    <name type="common">Cork oak</name>
    <dbReference type="NCBI Taxonomy" id="58331"/>
    <lineage>
        <taxon>Eukaryota</taxon>
        <taxon>Viridiplantae</taxon>
        <taxon>Streptophyta</taxon>
        <taxon>Embryophyta</taxon>
        <taxon>Tracheophyta</taxon>
        <taxon>Spermatophyta</taxon>
        <taxon>Magnoliopsida</taxon>
        <taxon>eudicotyledons</taxon>
        <taxon>Gunneridae</taxon>
        <taxon>Pentapetalae</taxon>
        <taxon>rosids</taxon>
        <taxon>fabids</taxon>
        <taxon>Fagales</taxon>
        <taxon>Fagaceae</taxon>
        <taxon>Quercus</taxon>
    </lineage>
</organism>
<evidence type="ECO:0000313" key="4">
    <source>
        <dbReference type="Proteomes" id="UP000237347"/>
    </source>
</evidence>
<protein>
    <recommendedName>
        <fullName evidence="2">DUF4283 domain-containing protein</fullName>
    </recommendedName>
</protein>